<name>D9WUN1_9ACTN</name>
<reference evidence="8 9" key="1">
    <citation type="submission" date="2009-02" db="EMBL/GenBank/DDBJ databases">
        <title>Annotation of Streptomyces hygroscopicus strain ATCC 53653.</title>
        <authorList>
            <consortium name="The Broad Institute Genome Sequencing Platform"/>
            <consortium name="Broad Institute Microbial Sequencing Center"/>
            <person name="Fischbach M."/>
            <person name="Godfrey P."/>
            <person name="Ward D."/>
            <person name="Young S."/>
            <person name="Zeng Q."/>
            <person name="Koehrsen M."/>
            <person name="Alvarado L."/>
            <person name="Berlin A.M."/>
            <person name="Bochicchio J."/>
            <person name="Borenstein D."/>
            <person name="Chapman S.B."/>
            <person name="Chen Z."/>
            <person name="Engels R."/>
            <person name="Freedman E."/>
            <person name="Gellesch M."/>
            <person name="Goldberg J."/>
            <person name="Griggs A."/>
            <person name="Gujja S."/>
            <person name="Heilman E.R."/>
            <person name="Heiman D.I."/>
            <person name="Hepburn T.A."/>
            <person name="Howarth C."/>
            <person name="Jen D."/>
            <person name="Larson L."/>
            <person name="Lewis B."/>
            <person name="Mehta T."/>
            <person name="Park D."/>
            <person name="Pearson M."/>
            <person name="Richards J."/>
            <person name="Roberts A."/>
            <person name="Saif S."/>
            <person name="Shea T.D."/>
            <person name="Shenoy N."/>
            <person name="Sisk P."/>
            <person name="Stolte C."/>
            <person name="Sykes S.N."/>
            <person name="Thomson T."/>
            <person name="Walk T."/>
            <person name="White J."/>
            <person name="Yandava C."/>
            <person name="Straight P."/>
            <person name="Clardy J."/>
            <person name="Hung D."/>
            <person name="Kolter R."/>
            <person name="Mekalanos J."/>
            <person name="Walker S."/>
            <person name="Walsh C.T."/>
            <person name="Wieland-Brown L.C."/>
            <person name="Haas B."/>
            <person name="Nusbaum C."/>
            <person name="Birren B."/>
        </authorList>
    </citation>
    <scope>NUCLEOTIDE SEQUENCE [LARGE SCALE GENOMIC DNA]</scope>
    <source>
        <strain evidence="8 9">ATCC 53653</strain>
    </source>
</reference>
<feature type="compositionally biased region" description="Low complexity" evidence="5">
    <location>
        <begin position="325"/>
        <end position="348"/>
    </location>
</feature>
<feature type="transmembrane region" description="Helical" evidence="6">
    <location>
        <begin position="33"/>
        <end position="50"/>
    </location>
</feature>
<feature type="transmembrane region" description="Helical" evidence="6">
    <location>
        <begin position="56"/>
        <end position="76"/>
    </location>
</feature>
<feature type="region of interest" description="Disordered" evidence="5">
    <location>
        <begin position="325"/>
        <end position="403"/>
    </location>
</feature>
<dbReference type="InterPro" id="IPR049453">
    <property type="entry name" value="Memb_transporter_dom"/>
</dbReference>
<feature type="transmembrane region" description="Helical" evidence="6">
    <location>
        <begin position="132"/>
        <end position="149"/>
    </location>
</feature>
<organism evidence="8 9">
    <name type="scientific">Streptomyces himastatinicus ATCC 53653</name>
    <dbReference type="NCBI Taxonomy" id="457427"/>
    <lineage>
        <taxon>Bacteria</taxon>
        <taxon>Bacillati</taxon>
        <taxon>Actinomycetota</taxon>
        <taxon>Actinomycetes</taxon>
        <taxon>Kitasatosporales</taxon>
        <taxon>Streptomycetaceae</taxon>
        <taxon>Streptomyces</taxon>
        <taxon>Streptomyces violaceusniger group</taxon>
    </lineage>
</organism>
<dbReference type="Proteomes" id="UP000003963">
    <property type="component" value="Unassembled WGS sequence"/>
</dbReference>
<keyword evidence="4 6" id="KW-0472">Membrane</keyword>
<evidence type="ECO:0000259" key="7">
    <source>
        <dbReference type="Pfam" id="PF13515"/>
    </source>
</evidence>
<comment type="subcellular location">
    <subcellularLocation>
        <location evidence="1">Membrane</location>
        <topology evidence="1">Multi-pass membrane protein</topology>
    </subcellularLocation>
</comment>
<evidence type="ECO:0000256" key="2">
    <source>
        <dbReference type="ARBA" id="ARBA00022692"/>
    </source>
</evidence>
<evidence type="ECO:0000256" key="1">
    <source>
        <dbReference type="ARBA" id="ARBA00004141"/>
    </source>
</evidence>
<keyword evidence="3 6" id="KW-1133">Transmembrane helix</keyword>
<dbReference type="AlphaFoldDB" id="D9WUN1"/>
<dbReference type="GO" id="GO:0016020">
    <property type="term" value="C:membrane"/>
    <property type="evidence" value="ECO:0007669"/>
    <property type="project" value="UniProtKB-SubCell"/>
</dbReference>
<evidence type="ECO:0000256" key="6">
    <source>
        <dbReference type="SAM" id="Phobius"/>
    </source>
</evidence>
<proteinExistence type="predicted"/>
<dbReference type="Pfam" id="PF13515">
    <property type="entry name" value="FUSC_2"/>
    <property type="match status" value="1"/>
</dbReference>
<feature type="transmembrane region" description="Helical" evidence="6">
    <location>
        <begin position="83"/>
        <end position="100"/>
    </location>
</feature>
<feature type="transmembrane region" description="Helical" evidence="6">
    <location>
        <begin position="566"/>
        <end position="583"/>
    </location>
</feature>
<evidence type="ECO:0000256" key="5">
    <source>
        <dbReference type="SAM" id="MobiDB-lite"/>
    </source>
</evidence>
<dbReference type="STRING" id="457427.SSOG_06127"/>
<dbReference type="OrthoDB" id="3515426at2"/>
<dbReference type="HOGENOM" id="CLU_390761_0_0_11"/>
<evidence type="ECO:0000256" key="4">
    <source>
        <dbReference type="ARBA" id="ARBA00023136"/>
    </source>
</evidence>
<feature type="transmembrane region" description="Helical" evidence="6">
    <location>
        <begin position="106"/>
        <end position="125"/>
    </location>
</feature>
<keyword evidence="2 6" id="KW-0812">Transmembrane</keyword>
<accession>D9WUN1</accession>
<feature type="transmembrane region" description="Helical" evidence="6">
    <location>
        <begin position="514"/>
        <end position="545"/>
    </location>
</feature>
<feature type="transmembrane region" description="Helical" evidence="6">
    <location>
        <begin position="490"/>
        <end position="508"/>
    </location>
</feature>
<evidence type="ECO:0000313" key="9">
    <source>
        <dbReference type="Proteomes" id="UP000003963"/>
    </source>
</evidence>
<keyword evidence="9" id="KW-1185">Reference proteome</keyword>
<sequence>MSTVREIQGWTSAVGRSFRAALSMERVLSEPGAIVRAVLAVIAAAVLGGLTGDPLAWVMMSVGAFICGIGTLLAPVRHRAVNAFWMGAGFSLAALAGVWLHQTGWYFLIALAVLAYLAGLWRALGVAPGIRACLVVIGCMITADLAATVEVGLVMVRWMAAGAALTLVAQLLPPYGRRHPAQRKALAALYASLAAYARTEVKGTVGHPAPAPFTAARRALDLLPRFARPAAAPLYGLLVEAERIRRALLLAADTPKAPHEEIAAALDSVARALRASRREPLAPHIARTLETWRGPVADELLPSLNEAGRLVALWADREQRIAGTAAGAPVAAGSGSQGSPESPSAPSAPGGPGALSGPSGQNAPGDPRGPEYPSAPSEQGEPGAPNGPGALGTPGAAKGQDPVLDLFPAEHPIRAGLRRLWGAARPGDPLSPHALRVAVGTTAAEAAGRALGDFWGHGLPGHGFWAALTTMLVLFPDYGHTFARGWARPLGSILGGLAAWAALLPAWWTPDRLVVAAVLLTACVFLTLRVGQLVLNFFITAWLVVLIARLGKAPDLIAWGRPADTLLGAMIGLLVFLVLPTYHHDRLSSLVAAWTDVQRRLLNVLVGGLTEPGVVRYEDIDALRSRSRHTRERLEAAVAALRHEPRGHRARWNATEIEAVQRSIADLSRCASQLYAAQPRRDADAVPEAAEIAALFDTRLTALADALDSGAPIPAATVRASFDESARRGGLTDLSDHRSPDGIAHARARALTLCLRTALAVDTFATGLSLRSPSPG</sequence>
<evidence type="ECO:0000256" key="3">
    <source>
        <dbReference type="ARBA" id="ARBA00022989"/>
    </source>
</evidence>
<gene>
    <name evidence="8" type="ORF">SSOG_06127</name>
</gene>
<protein>
    <submittedName>
        <fullName evidence="8">LigA protein</fullName>
    </submittedName>
</protein>
<dbReference type="EMBL" id="GG657754">
    <property type="protein sequence ID" value="EFL26413.1"/>
    <property type="molecule type" value="Genomic_DNA"/>
</dbReference>
<evidence type="ECO:0000313" key="8">
    <source>
        <dbReference type="EMBL" id="EFL26413.1"/>
    </source>
</evidence>
<feature type="domain" description="Integral membrane bound transporter" evidence="7">
    <location>
        <begin position="450"/>
        <end position="575"/>
    </location>
</feature>
<dbReference type="RefSeq" id="WP_009718213.1">
    <property type="nucleotide sequence ID" value="NZ_GG657754.1"/>
</dbReference>